<comment type="pathway">
    <text evidence="1 8">Amino-acid biosynthesis; L-lysine biosynthesis via DAP pathway; DL-2,6-diaminopimelate from LL-2,6-diaminopimelate: step 1/1.</text>
</comment>
<comment type="caution">
    <text evidence="8">Lacks conserved residue(s) required for the propagation of feature annotation.</text>
</comment>
<dbReference type="EMBL" id="SMCX01000002">
    <property type="protein sequence ID" value="TCW26222.1"/>
    <property type="molecule type" value="Genomic_DNA"/>
</dbReference>
<dbReference type="PANTHER" id="PTHR31689">
    <property type="entry name" value="DIAMINOPIMELATE EPIMERASE, CHLOROPLASTIC"/>
    <property type="match status" value="1"/>
</dbReference>
<feature type="binding site" evidence="8">
    <location>
        <position position="212"/>
    </location>
    <ligand>
        <name>substrate</name>
    </ligand>
</feature>
<comment type="subunit">
    <text evidence="8">Homodimer.</text>
</comment>
<feature type="active site" description="Proton donor" evidence="8">
    <location>
        <position position="100"/>
    </location>
</feature>
<organism evidence="12 13">
    <name type="scientific">Dietzia cinnamea</name>
    <dbReference type="NCBI Taxonomy" id="321318"/>
    <lineage>
        <taxon>Bacteria</taxon>
        <taxon>Bacillati</taxon>
        <taxon>Actinomycetota</taxon>
        <taxon>Actinomycetes</taxon>
        <taxon>Mycobacteriales</taxon>
        <taxon>Dietziaceae</taxon>
        <taxon>Dietzia</taxon>
    </lineage>
</organism>
<proteinExistence type="inferred from homology"/>
<comment type="caution">
    <text evidence="12">The sequence shown here is derived from an EMBL/GenBank/DDBJ whole genome shotgun (WGS) entry which is preliminary data.</text>
</comment>
<dbReference type="AlphaFoldDB" id="A0A4R3ZYW0"/>
<evidence type="ECO:0000313" key="12">
    <source>
        <dbReference type="EMBL" id="TCW26222.1"/>
    </source>
</evidence>
<reference evidence="11" key="4">
    <citation type="submission" date="2024-07" db="EMBL/GenBank/DDBJ databases">
        <authorList>
            <person name="Wildschutte H."/>
        </authorList>
    </citation>
    <scope>NUCLEOTIDE SEQUENCE</scope>
    <source>
        <strain evidence="11">N60</strain>
    </source>
</reference>
<dbReference type="PANTHER" id="PTHR31689:SF0">
    <property type="entry name" value="DIAMINOPIMELATE EPIMERASE"/>
    <property type="match status" value="1"/>
</dbReference>
<comment type="subcellular location">
    <subcellularLocation>
        <location evidence="8">Cytoplasm</location>
    </subcellularLocation>
</comment>
<sequence length="310" mass="31515">MTPDHNTPTATDGIAFIKGHGTLNDFVILPDDHAELDLDETLVRALCDRRGGIGADGILRIATAGALVDRGVLPALPDGVDPADWFMDYRNADGSIAEMCGNGVRVFAHALVATHRADIGTIAIGTRSGPRPATIVSRSGDDATVRVDMGEPRLLGLSSAELGGRTFAGVAVDMGNPHLACVVPGLDAAALAALPVADPPTFDRDFFPHGVNVEIATPLTGGRVTMRVHERGAGETMSCGTGIVATAVAALADAGRGSGDVVVAVPGGEVEVHLADGGSTLTGPSALVASGRFHGGAYHTPAYATHAAPM</sequence>
<evidence type="ECO:0000313" key="14">
    <source>
        <dbReference type="Proteomes" id="UP001560293"/>
    </source>
</evidence>
<dbReference type="InterPro" id="IPR018510">
    <property type="entry name" value="DAP_epimerase_AS"/>
</dbReference>
<dbReference type="PROSITE" id="PS01326">
    <property type="entry name" value="DAP_EPIMERASE"/>
    <property type="match status" value="1"/>
</dbReference>
<comment type="function">
    <text evidence="8">Catalyzes the stereoinversion of LL-2,6-diaminopimelate (L,L-DAP) to meso-diaminopimelate (meso-DAP), a precursor of L-lysine and an essential component of the bacterial peptidoglycan.</text>
</comment>
<feature type="binding site" evidence="8">
    <location>
        <begin position="230"/>
        <end position="231"/>
    </location>
    <ligand>
        <name>substrate</name>
    </ligand>
</feature>
<dbReference type="EMBL" id="JBFTEZ010000002">
    <property type="protein sequence ID" value="MEX6465609.1"/>
    <property type="molecule type" value="Genomic_DNA"/>
</dbReference>
<comment type="catalytic activity">
    <reaction evidence="7 8">
        <text>(2S,6S)-2,6-diaminopimelate = meso-2,6-diaminopimelate</text>
        <dbReference type="Rhea" id="RHEA:15393"/>
        <dbReference type="ChEBI" id="CHEBI:57609"/>
        <dbReference type="ChEBI" id="CHEBI:57791"/>
        <dbReference type="EC" id="5.1.1.7"/>
    </reaction>
</comment>
<keyword evidence="5 8" id="KW-0457">Lysine biosynthesis</keyword>
<evidence type="ECO:0000256" key="1">
    <source>
        <dbReference type="ARBA" id="ARBA00005196"/>
    </source>
</evidence>
<evidence type="ECO:0000256" key="7">
    <source>
        <dbReference type="ARBA" id="ARBA00051712"/>
    </source>
</evidence>
<feature type="site" description="Could be important to modulate the pK values of the two catalytic cysteine residues" evidence="8">
    <location>
        <position position="178"/>
    </location>
</feature>
<evidence type="ECO:0000313" key="11">
    <source>
        <dbReference type="EMBL" id="MEX6465609.1"/>
    </source>
</evidence>
<dbReference type="NCBIfam" id="TIGR00652">
    <property type="entry name" value="DapF"/>
    <property type="match status" value="1"/>
</dbReference>
<dbReference type="Proteomes" id="UP000295805">
    <property type="component" value="Unassembled WGS sequence"/>
</dbReference>
<dbReference type="Gene3D" id="3.10.310.10">
    <property type="entry name" value="Diaminopimelate Epimerase, Chain A, domain 1"/>
    <property type="match status" value="2"/>
</dbReference>
<evidence type="ECO:0000256" key="5">
    <source>
        <dbReference type="ARBA" id="ARBA00023154"/>
    </source>
</evidence>
<evidence type="ECO:0000256" key="4">
    <source>
        <dbReference type="ARBA" id="ARBA00022605"/>
    </source>
</evidence>
<feature type="binding site" evidence="8">
    <location>
        <position position="24"/>
    </location>
    <ligand>
        <name>substrate</name>
    </ligand>
</feature>
<keyword evidence="14" id="KW-1185">Reference proteome</keyword>
<evidence type="ECO:0000256" key="6">
    <source>
        <dbReference type="ARBA" id="ARBA00023235"/>
    </source>
</evidence>
<dbReference type="InterPro" id="IPR001653">
    <property type="entry name" value="DAP_epimerase_DapF"/>
</dbReference>
<reference evidence="10" key="2">
    <citation type="submission" date="2022-04" db="EMBL/GenBank/DDBJ databases">
        <title>Human microbiome associated bacterial genomes.</title>
        <authorList>
            <person name="Sandstrom S."/>
            <person name="Salamzade R."/>
            <person name="Kalan L.R."/>
        </authorList>
    </citation>
    <scope>NUCLEOTIDE SEQUENCE</scope>
    <source>
        <strain evidence="10">P3-SID1762</strain>
    </source>
</reference>
<dbReference type="Pfam" id="PF01678">
    <property type="entry name" value="DAP_epimerase"/>
    <property type="match status" value="2"/>
</dbReference>
<feature type="binding site" evidence="8">
    <location>
        <position position="91"/>
    </location>
    <ligand>
        <name>substrate</name>
    </ligand>
</feature>
<dbReference type="GeneID" id="89530697"/>
<dbReference type="GO" id="GO:0005829">
    <property type="term" value="C:cytosol"/>
    <property type="evidence" value="ECO:0007669"/>
    <property type="project" value="TreeGrafter"/>
</dbReference>
<name>A0A4R3ZYW0_9ACTN</name>
<gene>
    <name evidence="8 10" type="primary">dapF</name>
    <name evidence="11" type="ORF">AB6N35_14920</name>
    <name evidence="12" type="ORF">EDD19_102120</name>
    <name evidence="10" type="ORF">M3D93_15555</name>
</gene>
<protein>
    <recommendedName>
        <fullName evidence="3 8">Diaminopimelate epimerase</fullName>
        <shortName evidence="8">DAP epimerase</shortName>
        <ecNumber evidence="3 8">5.1.1.7</ecNumber>
    </recommendedName>
    <alternativeName>
        <fullName evidence="8">PLP-independent amino acid racemase</fullName>
    </alternativeName>
</protein>
<feature type="binding site" evidence="8">
    <location>
        <begin position="240"/>
        <end position="241"/>
    </location>
    <ligand>
        <name>substrate</name>
    </ligand>
</feature>
<keyword evidence="8" id="KW-0963">Cytoplasm</keyword>
<keyword evidence="4 8" id="KW-0028">Amino-acid biosynthesis</keyword>
<dbReference type="EMBL" id="JALXTC010000110">
    <property type="protein sequence ID" value="MCT2119149.1"/>
    <property type="molecule type" value="Genomic_DNA"/>
</dbReference>
<evidence type="ECO:0000313" key="10">
    <source>
        <dbReference type="EMBL" id="MCT2119149.1"/>
    </source>
</evidence>
<dbReference type="HAMAP" id="MF_00197">
    <property type="entry name" value="DAP_epimerase"/>
    <property type="match status" value="1"/>
</dbReference>
<accession>A0A4R3ZYW0</accession>
<dbReference type="Proteomes" id="UP001206890">
    <property type="component" value="Unassembled WGS sequence"/>
</dbReference>
<feature type="site" description="Could be important to modulate the pK values of the two catalytic cysteine residues" evidence="8">
    <location>
        <position position="230"/>
    </location>
</feature>
<keyword evidence="6 8" id="KW-0413">Isomerase</keyword>
<evidence type="ECO:0000256" key="2">
    <source>
        <dbReference type="ARBA" id="ARBA00010219"/>
    </source>
</evidence>
<feature type="binding site" evidence="8">
    <location>
        <begin position="101"/>
        <end position="102"/>
    </location>
    <ligand>
        <name>substrate</name>
    </ligand>
</feature>
<evidence type="ECO:0000256" key="9">
    <source>
        <dbReference type="PROSITE-ProRule" id="PRU10125"/>
    </source>
</evidence>
<feature type="binding site" evidence="8">
    <location>
        <position position="176"/>
    </location>
    <ligand>
        <name>substrate</name>
    </ligand>
</feature>
<reference evidence="12 13" key="1">
    <citation type="submission" date="2019-03" db="EMBL/GenBank/DDBJ databases">
        <title>Root nodule microbial communities of legume samples collected from USA, Mexico and Botswana.</title>
        <authorList>
            <person name="Hirsch A."/>
        </authorList>
    </citation>
    <scope>NUCLEOTIDE SEQUENCE [LARGE SCALE GENOMIC DNA]</scope>
    <source>
        <strain evidence="12 13">55</strain>
    </source>
</reference>
<dbReference type="EC" id="5.1.1.7" evidence="3 8"/>
<dbReference type="GO" id="GO:0008837">
    <property type="term" value="F:diaminopimelate epimerase activity"/>
    <property type="evidence" value="ECO:0007669"/>
    <property type="project" value="UniProtKB-UniRule"/>
</dbReference>
<reference evidence="14" key="3">
    <citation type="submission" date="2024-07" db="EMBL/GenBank/DDBJ databases">
        <title>Pseudomonas strain that inhibits Aeromonas fish pathogens.</title>
        <authorList>
            <person name="Wildschutte H."/>
        </authorList>
    </citation>
    <scope>NUCLEOTIDE SEQUENCE [LARGE SCALE GENOMIC DNA]</scope>
    <source>
        <strain evidence="14">n60</strain>
    </source>
</reference>
<dbReference type="Proteomes" id="UP001560293">
    <property type="component" value="Unassembled WGS sequence"/>
</dbReference>
<dbReference type="RefSeq" id="WP_061227714.1">
    <property type="nucleotide sequence ID" value="NZ_CP143053.1"/>
</dbReference>
<dbReference type="GO" id="GO:0009089">
    <property type="term" value="P:lysine biosynthetic process via diaminopimelate"/>
    <property type="evidence" value="ECO:0007669"/>
    <property type="project" value="UniProtKB-UniRule"/>
</dbReference>
<feature type="active site" evidence="9">
    <location>
        <position position="100"/>
    </location>
</feature>
<evidence type="ECO:0000313" key="13">
    <source>
        <dbReference type="Proteomes" id="UP000295805"/>
    </source>
</evidence>
<comment type="similarity">
    <text evidence="2 8">Belongs to the diaminopimelate epimerase family.</text>
</comment>
<dbReference type="SUPFAM" id="SSF54506">
    <property type="entry name" value="Diaminopimelate epimerase-like"/>
    <property type="match status" value="2"/>
</dbReference>
<dbReference type="UniPathway" id="UPA00034">
    <property type="reaction ID" value="UER00025"/>
</dbReference>
<evidence type="ECO:0000256" key="8">
    <source>
        <dbReference type="HAMAP-Rule" id="MF_00197"/>
    </source>
</evidence>
<feature type="active site" description="Proton acceptor" evidence="8">
    <location>
        <position position="239"/>
    </location>
</feature>
<evidence type="ECO:0000256" key="3">
    <source>
        <dbReference type="ARBA" id="ARBA00013080"/>
    </source>
</evidence>